<gene>
    <name evidence="1" type="ORF">ACFPRH_19850</name>
</gene>
<comment type="caution">
    <text evidence="1">The sequence shown here is derived from an EMBL/GenBank/DDBJ whole genome shotgun (WGS) entry which is preliminary data.</text>
</comment>
<reference evidence="2" key="1">
    <citation type="journal article" date="2019" name="Int. J. Syst. Evol. Microbiol.">
        <title>The Global Catalogue of Microorganisms (GCM) 10K type strain sequencing project: providing services to taxonomists for standard genome sequencing and annotation.</title>
        <authorList>
            <consortium name="The Broad Institute Genomics Platform"/>
            <consortium name="The Broad Institute Genome Sequencing Center for Infectious Disease"/>
            <person name="Wu L."/>
            <person name="Ma J."/>
        </authorList>
    </citation>
    <scope>NUCLEOTIDE SEQUENCE [LARGE SCALE GENOMIC DNA]</scope>
    <source>
        <strain evidence="2">PCU 266</strain>
    </source>
</reference>
<evidence type="ECO:0000313" key="1">
    <source>
        <dbReference type="EMBL" id="MFC5153990.1"/>
    </source>
</evidence>
<evidence type="ECO:0000313" key="2">
    <source>
        <dbReference type="Proteomes" id="UP001596160"/>
    </source>
</evidence>
<dbReference type="EMBL" id="JBHSKP010000012">
    <property type="protein sequence ID" value="MFC5153990.1"/>
    <property type="molecule type" value="Genomic_DNA"/>
</dbReference>
<keyword evidence="2" id="KW-1185">Reference proteome</keyword>
<accession>A0ABW0AMT0</accession>
<name>A0ABW0AMT0_9ACTN</name>
<protein>
    <submittedName>
        <fullName evidence="1">Uncharacterized protein</fullName>
    </submittedName>
</protein>
<dbReference type="RefSeq" id="WP_344478775.1">
    <property type="nucleotide sequence ID" value="NZ_BAAASB010000010.1"/>
</dbReference>
<sequence length="98" mass="10455">MSEPYNPEPEGWPCLLSAEVDALLADLALPADVFGAIIAVSVQINETKGYVPGSTASARWPQQHRVPLGPDGSLGVAEYVIVADADVPHCVRTRVQLF</sequence>
<proteinExistence type="predicted"/>
<dbReference type="Proteomes" id="UP001596160">
    <property type="component" value="Unassembled WGS sequence"/>
</dbReference>
<organism evidence="1 2">
    <name type="scientific">Streptomyces amakusaensis</name>
    <dbReference type="NCBI Taxonomy" id="67271"/>
    <lineage>
        <taxon>Bacteria</taxon>
        <taxon>Bacillati</taxon>
        <taxon>Actinomycetota</taxon>
        <taxon>Actinomycetes</taxon>
        <taxon>Kitasatosporales</taxon>
        <taxon>Streptomycetaceae</taxon>
        <taxon>Streptomyces</taxon>
    </lineage>
</organism>